<proteinExistence type="predicted"/>
<protein>
    <submittedName>
        <fullName evidence="1">Uncharacterized protein</fullName>
    </submittedName>
</protein>
<evidence type="ECO:0000313" key="2">
    <source>
        <dbReference type="Proteomes" id="UP000199698"/>
    </source>
</evidence>
<reference evidence="2" key="1">
    <citation type="submission" date="2016-08" db="EMBL/GenBank/DDBJ databases">
        <authorList>
            <person name="Varghese N."/>
            <person name="Submissions Spin"/>
        </authorList>
    </citation>
    <scope>NUCLEOTIDE SEQUENCE [LARGE SCALE GENOMIC DNA]</scope>
    <source>
        <strain evidence="2">R-53144</strain>
    </source>
</reference>
<evidence type="ECO:0000313" key="1">
    <source>
        <dbReference type="EMBL" id="SCC28659.1"/>
    </source>
</evidence>
<name>A0A1C4DBB3_9GAMM</name>
<dbReference type="EMBL" id="FMBA01000066">
    <property type="protein sequence ID" value="SCC28659.1"/>
    <property type="molecule type" value="Genomic_DNA"/>
</dbReference>
<sequence>MGYSPICHKAHRYDAHFESLPEYQGTFSRHKCAGCAFELGYFHAVNGIPKAIDDSVLDSIPYSQAGSVRHKDAFTAYNDGYKFALNLAKVA</sequence>
<accession>A0A1C4DBB3</accession>
<organism evidence="1 2">
    <name type="scientific">Gilliamella intestini</name>
    <dbReference type="NCBI Taxonomy" id="1798183"/>
    <lineage>
        <taxon>Bacteria</taxon>
        <taxon>Pseudomonadati</taxon>
        <taxon>Pseudomonadota</taxon>
        <taxon>Gammaproteobacteria</taxon>
        <taxon>Orbales</taxon>
        <taxon>Orbaceae</taxon>
        <taxon>Gilliamella</taxon>
    </lineage>
</organism>
<dbReference type="Proteomes" id="UP000199698">
    <property type="component" value="Unassembled WGS sequence"/>
</dbReference>
<dbReference type="RefSeq" id="WP_091125727.1">
    <property type="nucleotide sequence ID" value="NZ_FMBA01000066.1"/>
</dbReference>
<dbReference type="OrthoDB" id="1016222at2"/>
<dbReference type="AlphaFoldDB" id="A0A1C4DBB3"/>
<keyword evidence="2" id="KW-1185">Reference proteome</keyword>
<gene>
    <name evidence="1" type="ORF">GA0061080_106617</name>
</gene>